<dbReference type="InterPro" id="IPR036844">
    <property type="entry name" value="Hint_dom_sf"/>
</dbReference>
<feature type="binding site" evidence="21">
    <location>
        <position position="117"/>
    </location>
    <ligand>
        <name>Ca(2+)</name>
        <dbReference type="ChEBI" id="CHEBI:29108"/>
        <label>1</label>
    </ligand>
</feature>
<comment type="subcellular location">
    <molecule>Protein hedgehog N-product</molecule>
    <subcellularLocation>
        <location evidence="22">Cell membrane</location>
        <topology evidence="22">Lipid-anchor</topology>
    </subcellularLocation>
</comment>
<evidence type="ECO:0000256" key="19">
    <source>
        <dbReference type="ARBA" id="ARBA00048589"/>
    </source>
</evidence>
<evidence type="ECO:0000256" key="5">
    <source>
        <dbReference type="ARBA" id="ARBA00022475"/>
    </source>
</evidence>
<feature type="transmembrane region" description="Helical" evidence="23">
    <location>
        <begin position="21"/>
        <end position="41"/>
    </location>
</feature>
<keyword evidence="6 22" id="KW-0645">Protease</keyword>
<dbReference type="PANTHER" id="PTHR11889:SF31">
    <property type="entry name" value="PROTEIN HEDGEHOG"/>
    <property type="match status" value="1"/>
</dbReference>
<dbReference type="InterPro" id="IPR009045">
    <property type="entry name" value="Zn_M74/Hedgehog-like"/>
</dbReference>
<feature type="binding site" evidence="21">
    <location>
        <position position="174"/>
    </location>
    <ligand>
        <name>Zn(2+)</name>
        <dbReference type="ChEBI" id="CHEBI:29105"/>
    </ligand>
</feature>
<dbReference type="InterPro" id="IPR000320">
    <property type="entry name" value="Hedgehog_signalling_dom"/>
</dbReference>
<dbReference type="InterPro" id="IPR001657">
    <property type="entry name" value="Hedgehog"/>
</dbReference>
<keyword evidence="7" id="KW-0808">Transferase</keyword>
<dbReference type="GO" id="GO:0048731">
    <property type="term" value="P:system development"/>
    <property type="evidence" value="ECO:0007669"/>
    <property type="project" value="UniProtKB-ARBA"/>
</dbReference>
<evidence type="ECO:0000256" key="6">
    <source>
        <dbReference type="ARBA" id="ARBA00022670"/>
    </source>
</evidence>
<evidence type="ECO:0000256" key="18">
    <source>
        <dbReference type="ARBA" id="ARBA00045369"/>
    </source>
</evidence>
<keyword evidence="17" id="KW-0504">Morphogen</keyword>
<dbReference type="KEGG" id="tcz:108763117"/>
<dbReference type="InterPro" id="IPR006141">
    <property type="entry name" value="Intein_N"/>
</dbReference>
<evidence type="ECO:0000256" key="16">
    <source>
        <dbReference type="ARBA" id="ARBA00023288"/>
    </source>
</evidence>
<evidence type="ECO:0000256" key="13">
    <source>
        <dbReference type="ARBA" id="ARBA00022837"/>
    </source>
</evidence>
<evidence type="ECO:0000256" key="9">
    <source>
        <dbReference type="ARBA" id="ARBA00022723"/>
    </source>
</evidence>
<dbReference type="SUPFAM" id="SSF55166">
    <property type="entry name" value="Hedgehog/DD-peptidase"/>
    <property type="match status" value="1"/>
</dbReference>
<keyword evidence="16" id="KW-0449">Lipoprotein</keyword>
<dbReference type="InterPro" id="IPR003587">
    <property type="entry name" value="Hint_dom_N"/>
</dbReference>
<keyword evidence="11 22" id="KW-0378">Hydrolase</keyword>
<keyword evidence="13 21" id="KW-0106">Calcium</keyword>
<feature type="site" description="Essential for auto-cleavage" evidence="20">
    <location>
        <position position="296"/>
    </location>
</feature>
<feature type="site" description="Involved in cholesterol transfer" evidence="20">
    <location>
        <position position="270"/>
    </location>
</feature>
<dbReference type="GO" id="GO:0016015">
    <property type="term" value="F:morphogen activity"/>
    <property type="evidence" value="ECO:0007669"/>
    <property type="project" value="UniProtKB-KW"/>
</dbReference>
<keyword evidence="9 21" id="KW-0479">Metal-binding</keyword>
<dbReference type="GO" id="GO:0005615">
    <property type="term" value="C:extracellular space"/>
    <property type="evidence" value="ECO:0007669"/>
    <property type="project" value="TreeGrafter"/>
</dbReference>
<keyword evidence="23" id="KW-1133">Transmembrane helix</keyword>
<keyword evidence="21" id="KW-0862">Zinc</keyword>
<dbReference type="GO" id="GO:0005113">
    <property type="term" value="F:patched binding"/>
    <property type="evidence" value="ECO:0007669"/>
    <property type="project" value="TreeGrafter"/>
</dbReference>
<evidence type="ECO:0000256" key="17">
    <source>
        <dbReference type="ARBA" id="ARBA00023301"/>
    </source>
</evidence>
<dbReference type="GO" id="GO:0000139">
    <property type="term" value="C:Golgi membrane"/>
    <property type="evidence" value="ECO:0007669"/>
    <property type="project" value="UniProtKB-SubCell"/>
</dbReference>
<evidence type="ECO:0000256" key="2">
    <source>
        <dbReference type="ARBA" id="ARBA00004496"/>
    </source>
</evidence>
<evidence type="ECO:0000256" key="22">
    <source>
        <dbReference type="RuleBase" id="RU280812"/>
    </source>
</evidence>
<feature type="binding site" evidence="21">
    <location>
        <position position="153"/>
    </location>
    <ligand>
        <name>Ca(2+)</name>
        <dbReference type="ChEBI" id="CHEBI:29108"/>
        <label>1</label>
    </ligand>
</feature>
<feature type="binding site" evidence="21">
    <location>
        <position position="122"/>
    </location>
    <ligand>
        <name>Ca(2+)</name>
        <dbReference type="ChEBI" id="CHEBI:29108"/>
        <label>1</label>
    </ligand>
</feature>
<dbReference type="FunFam" id="2.170.16.10:FF:000001">
    <property type="entry name" value="Indian hedgehog"/>
    <property type="match status" value="1"/>
</dbReference>
<dbReference type="GO" id="GO:0016540">
    <property type="term" value="P:protein autoprocessing"/>
    <property type="evidence" value="ECO:0007669"/>
    <property type="project" value="InterPro"/>
</dbReference>
<feature type="site" description="Involved in auto-cleavage" evidence="20">
    <location>
        <position position="293"/>
    </location>
</feature>
<gene>
    <name evidence="26" type="ORF">ALC57_10047</name>
</gene>
<feature type="binding site" evidence="21">
    <location>
        <position position="209"/>
    </location>
    <ligand>
        <name>Zn(2+)</name>
        <dbReference type="ChEBI" id="CHEBI:29105"/>
    </ligand>
</feature>
<comment type="function">
    <text evidence="18">The C-terminal part of the hedgehog protein precursor displays an autoproteolysis activity that results in the cleavage of the full-length protein into two parts (N-product and C-product). In addition, the C-terminal part displays a cholesterol transferase activity that results by the covalent attachment of a cholesterol moiety to the C-terminal of the newly generated N-product. Once cleaved, the C-product has no signaling activity and diffuses from the cell.</text>
</comment>
<dbReference type="SMART" id="SM00305">
    <property type="entry name" value="HintC"/>
    <property type="match status" value="1"/>
</dbReference>
<evidence type="ECO:0000256" key="3">
    <source>
        <dbReference type="ARBA" id="ARBA00010649"/>
    </source>
</evidence>
<evidence type="ECO:0000256" key="11">
    <source>
        <dbReference type="ARBA" id="ARBA00022801"/>
    </source>
</evidence>
<keyword evidence="8" id="KW-0709">Segmentation polarity protein</keyword>
<keyword evidence="23" id="KW-0812">Transmembrane</keyword>
<proteinExistence type="inferred from homology"/>
<dbReference type="CDD" id="cd00081">
    <property type="entry name" value="Hint"/>
    <property type="match status" value="1"/>
</dbReference>
<evidence type="ECO:0000256" key="20">
    <source>
        <dbReference type="PIRSR" id="PIRSR009400-1"/>
    </source>
</evidence>
<feature type="site" description="Cleavage; by autolysis" evidence="20">
    <location>
        <begin position="224"/>
        <end position="225"/>
    </location>
</feature>
<dbReference type="Pfam" id="PF01079">
    <property type="entry name" value="Hint"/>
    <property type="match status" value="1"/>
</dbReference>
<protein>
    <recommendedName>
        <fullName evidence="22">Hedgehog protein</fullName>
    </recommendedName>
</protein>
<dbReference type="AlphaFoldDB" id="A0A195DXS7"/>
<dbReference type="GO" id="GO:0009653">
    <property type="term" value="P:anatomical structure morphogenesis"/>
    <property type="evidence" value="ECO:0007669"/>
    <property type="project" value="UniProtKB-KW"/>
</dbReference>
<comment type="subcellular location">
    <molecule>Sonic hedgehog protein</molecule>
    <subcellularLocation>
        <location evidence="22">Endoplasmic reticulum membrane</location>
    </subcellularLocation>
    <subcellularLocation>
        <location evidence="22">Golgi apparatus membrane</location>
    </subcellularLocation>
</comment>
<evidence type="ECO:0000256" key="23">
    <source>
        <dbReference type="SAM" id="Phobius"/>
    </source>
</evidence>
<dbReference type="PRINTS" id="PR00632">
    <property type="entry name" value="SONICHHOG"/>
</dbReference>
<evidence type="ECO:0000259" key="24">
    <source>
        <dbReference type="SMART" id="SM00305"/>
    </source>
</evidence>
<dbReference type="GO" id="GO:0005789">
    <property type="term" value="C:endoplasmic reticulum membrane"/>
    <property type="evidence" value="ECO:0007669"/>
    <property type="project" value="UniProtKB-SubCell"/>
</dbReference>
<evidence type="ECO:0000256" key="14">
    <source>
        <dbReference type="ARBA" id="ARBA00023136"/>
    </source>
</evidence>
<evidence type="ECO:0000256" key="7">
    <source>
        <dbReference type="ARBA" id="ARBA00022679"/>
    </source>
</evidence>
<sequence length="450" mass="50377">MVHHYHRRRGLQATHHYAIGSRVGTSLFQVLLLLLSLWLPVLDNSGFALACGPGRGAGRRPNLRKLTPLVFKQHVPNVSENTLPASGLSEGRITRYDPRFRDLVPNYNTDIIFKDEEGSGADRLMTQRCKEKLNTLAISVMNQWPGVKLRVVEGWDEEGMHATDSLHYEGRAVDVTTSDRDRSKYGMLARLAVEAGFDWVYYESRSHIHCSVKSESSSAGKSGGCFPGRSLVRTEDGSTKRLDDVRLGDRIAAVDSRGDVVYSEVIAFLDRSPSERRQFIRLTTKSGRVLTLTPAHLVPVEGGSVFAANVQPGDKILVSDADAASTANEVDSHLRWDSVNETKLVIEEGVYAPLTMEGNLLVDDVVASCYAIVNSQSLAHYSFLPLRIWHSVTSFFLQRLDDARHFATRHNDVSRTELTTMRGEQEGIHWYASMLYSLSFYVLPFKMIYN</sequence>
<dbReference type="Gene3D" id="3.30.1380.10">
    <property type="match status" value="1"/>
</dbReference>
<evidence type="ECO:0000256" key="8">
    <source>
        <dbReference type="ARBA" id="ARBA00022716"/>
    </source>
</evidence>
<dbReference type="GO" id="GO:0010468">
    <property type="term" value="P:regulation of gene expression"/>
    <property type="evidence" value="ECO:0007669"/>
    <property type="project" value="TreeGrafter"/>
</dbReference>
<dbReference type="InterPro" id="IPR001767">
    <property type="entry name" value="Hedgehog_Hint"/>
</dbReference>
<dbReference type="Proteomes" id="UP000078492">
    <property type="component" value="Unassembled WGS sequence"/>
</dbReference>
<evidence type="ECO:0000256" key="1">
    <source>
        <dbReference type="ARBA" id="ARBA00004123"/>
    </source>
</evidence>
<keyword evidence="5 22" id="KW-1003">Cell membrane</keyword>
<name>A0A195DXS7_9HYME</name>
<dbReference type="InterPro" id="IPR003586">
    <property type="entry name" value="Hint_dom_C"/>
</dbReference>
<reference evidence="26 27" key="1">
    <citation type="submission" date="2015-09" db="EMBL/GenBank/DDBJ databases">
        <title>Trachymyrmex cornetzi WGS genome.</title>
        <authorList>
            <person name="Nygaard S."/>
            <person name="Hu H."/>
            <person name="Boomsma J."/>
            <person name="Zhang G."/>
        </authorList>
    </citation>
    <scope>NUCLEOTIDE SEQUENCE [LARGE SCALE GENOMIC DNA]</scope>
    <source>
        <strain evidence="26">Tcor2-1</strain>
        <tissue evidence="26">Whole body</tissue>
    </source>
</reference>
<feature type="domain" description="Hint" evidence="25">
    <location>
        <begin position="223"/>
        <end position="320"/>
    </location>
</feature>
<dbReference type="GO" id="GO:0007224">
    <property type="term" value="P:smoothened signaling pathway"/>
    <property type="evidence" value="ECO:0007669"/>
    <property type="project" value="TreeGrafter"/>
</dbReference>
<dbReference type="GO" id="GO:0005634">
    <property type="term" value="C:nucleus"/>
    <property type="evidence" value="ECO:0007669"/>
    <property type="project" value="UniProtKB-SubCell"/>
</dbReference>
<evidence type="ECO:0000313" key="27">
    <source>
        <dbReference type="Proteomes" id="UP000078492"/>
    </source>
</evidence>
<comment type="catalytic activity">
    <reaction evidence="19">
        <text>glycyl-L-cysteinyl-[protein] + cholesterol + H(+) = [protein]-C-terminal glycyl cholesterol ester + N-terminal L-cysteinyl-[protein]</text>
        <dbReference type="Rhea" id="RHEA:59504"/>
        <dbReference type="Rhea" id="RHEA-COMP:12707"/>
        <dbReference type="Rhea" id="RHEA-COMP:15369"/>
        <dbReference type="Rhea" id="RHEA-COMP:15374"/>
        <dbReference type="ChEBI" id="CHEBI:15378"/>
        <dbReference type="ChEBI" id="CHEBI:16113"/>
        <dbReference type="ChEBI" id="CHEBI:65250"/>
        <dbReference type="ChEBI" id="CHEBI:143135"/>
        <dbReference type="ChEBI" id="CHEBI:143140"/>
    </reaction>
    <physiologicalReaction direction="left-to-right" evidence="19">
        <dbReference type="Rhea" id="RHEA:59505"/>
    </physiologicalReaction>
</comment>
<comment type="function">
    <molecule>Protein hedgehog N-product</molecule>
    <text evidence="22">The dually lipidated hedgehog protein N-product is a morphogen which is essential for a variety of patterning events during development.</text>
</comment>
<dbReference type="InterPro" id="IPR050387">
    <property type="entry name" value="Hedgehog_Signaling"/>
</dbReference>
<dbReference type="Gene3D" id="2.170.16.10">
    <property type="entry name" value="Hedgehog/Intein (Hint) domain"/>
    <property type="match status" value="1"/>
</dbReference>
<dbReference type="GO" id="GO:0008233">
    <property type="term" value="F:peptidase activity"/>
    <property type="evidence" value="ECO:0007669"/>
    <property type="project" value="UniProtKB-UniRule"/>
</dbReference>
<evidence type="ECO:0000259" key="25">
    <source>
        <dbReference type="SMART" id="SM00306"/>
    </source>
</evidence>
<feature type="domain" description="Hint" evidence="24">
    <location>
        <begin position="331"/>
        <end position="375"/>
    </location>
</feature>
<comment type="subcellular location">
    <subcellularLocation>
        <location evidence="2">Cytoplasm</location>
    </subcellularLocation>
    <subcellularLocation>
        <location evidence="1">Nucleus</location>
    </subcellularLocation>
</comment>
<keyword evidence="12 22" id="KW-0068">Autocatalytic cleavage</keyword>
<dbReference type="GO" id="GO:0016539">
    <property type="term" value="P:intein-mediated protein splicing"/>
    <property type="evidence" value="ECO:0007669"/>
    <property type="project" value="InterPro"/>
</dbReference>
<comment type="similarity">
    <text evidence="3 22">Belongs to the hedgehog family.</text>
</comment>
<evidence type="ECO:0000256" key="10">
    <source>
        <dbReference type="ARBA" id="ARBA00022729"/>
    </source>
</evidence>
<keyword evidence="22" id="KW-0256">Endoplasmic reticulum</keyword>
<dbReference type="SMART" id="SM00306">
    <property type="entry name" value="HintN"/>
    <property type="match status" value="1"/>
</dbReference>
<organism evidence="26 27">
    <name type="scientific">Trachymyrmex cornetzi</name>
    <dbReference type="NCBI Taxonomy" id="471704"/>
    <lineage>
        <taxon>Eukaryota</taxon>
        <taxon>Metazoa</taxon>
        <taxon>Ecdysozoa</taxon>
        <taxon>Arthropoda</taxon>
        <taxon>Hexapoda</taxon>
        <taxon>Insecta</taxon>
        <taxon>Pterygota</taxon>
        <taxon>Neoptera</taxon>
        <taxon>Endopterygota</taxon>
        <taxon>Hymenoptera</taxon>
        <taxon>Apocrita</taxon>
        <taxon>Aculeata</taxon>
        <taxon>Formicoidea</taxon>
        <taxon>Formicidae</taxon>
        <taxon>Myrmicinae</taxon>
        <taxon>Trachymyrmex</taxon>
    </lineage>
</organism>
<dbReference type="GO" id="GO:0016740">
    <property type="term" value="F:transferase activity"/>
    <property type="evidence" value="ECO:0007669"/>
    <property type="project" value="UniProtKB-KW"/>
</dbReference>
<dbReference type="SUPFAM" id="SSF51294">
    <property type="entry name" value="Hedgehog/intein (Hint) domain"/>
    <property type="match status" value="1"/>
</dbReference>
<comment type="function">
    <molecule>Protein hedgehog</molecule>
    <text evidence="22">The C-terminal part of the hedgehog protein precursor displays an autoproteolysis activity that results in the cleavage of the full-length protein into two parts (N-product and C-product). In addition, the C-terminal part displays a cholesterol transferase activity that results by the covalent attachment of a cholesterol moiety to the C-terminal of the newly generated N-product.</text>
</comment>
<feature type="binding site" evidence="21">
    <location>
        <position position="167"/>
    </location>
    <ligand>
        <name>Zn(2+)</name>
        <dbReference type="ChEBI" id="CHEBI:29105"/>
    </ligand>
</feature>
<feature type="binding site" evidence="21">
    <location>
        <position position="117"/>
    </location>
    <ligand>
        <name>Ca(2+)</name>
        <dbReference type="ChEBI" id="CHEBI:29108"/>
        <label>2</label>
    </ligand>
</feature>
<evidence type="ECO:0000313" key="26">
    <source>
        <dbReference type="EMBL" id="KYN17678.1"/>
    </source>
</evidence>
<dbReference type="FunFam" id="3.30.1380.10:FF:000001">
    <property type="entry name" value="Indian hedgehog"/>
    <property type="match status" value="1"/>
</dbReference>
<keyword evidence="14 22" id="KW-0472">Membrane</keyword>
<dbReference type="PANTHER" id="PTHR11889">
    <property type="entry name" value="HEDGEHOG"/>
    <property type="match status" value="1"/>
</dbReference>
<keyword evidence="15" id="KW-0564">Palmitate</keyword>
<dbReference type="PIRSF" id="PIRSF009400">
    <property type="entry name" value="Peptidase_C46"/>
    <property type="match status" value="1"/>
</dbReference>
<evidence type="ECO:0000256" key="15">
    <source>
        <dbReference type="ARBA" id="ARBA00023139"/>
    </source>
</evidence>
<keyword evidence="4 22" id="KW-0217">Developmental protein</keyword>
<dbReference type="GO" id="GO:0007267">
    <property type="term" value="P:cell-cell signaling"/>
    <property type="evidence" value="ECO:0007669"/>
    <property type="project" value="InterPro"/>
</dbReference>
<feature type="binding site" evidence="21">
    <location>
        <position position="153"/>
    </location>
    <ligand>
        <name>Ca(2+)</name>
        <dbReference type="ChEBI" id="CHEBI:29108"/>
        <label>2</label>
    </ligand>
</feature>
<dbReference type="STRING" id="471704.A0A195DXS7"/>
<keyword evidence="27" id="KW-1185">Reference proteome</keyword>
<dbReference type="OrthoDB" id="5212at2759"/>
<evidence type="ECO:0000256" key="12">
    <source>
        <dbReference type="ARBA" id="ARBA00022813"/>
    </source>
</evidence>
<keyword evidence="10 22" id="KW-0732">Signal</keyword>
<evidence type="ECO:0000256" key="4">
    <source>
        <dbReference type="ARBA" id="ARBA00022473"/>
    </source>
</evidence>
<dbReference type="GO" id="GO:0001708">
    <property type="term" value="P:cell fate specification"/>
    <property type="evidence" value="ECO:0007669"/>
    <property type="project" value="TreeGrafter"/>
</dbReference>
<dbReference type="Pfam" id="PF01085">
    <property type="entry name" value="HH_signal"/>
    <property type="match status" value="1"/>
</dbReference>
<dbReference type="GO" id="GO:0005886">
    <property type="term" value="C:plasma membrane"/>
    <property type="evidence" value="ECO:0007669"/>
    <property type="project" value="UniProtKB-SubCell"/>
</dbReference>
<dbReference type="PROSITE" id="PS50817">
    <property type="entry name" value="INTEIN_N_TER"/>
    <property type="match status" value="1"/>
</dbReference>
<dbReference type="EMBL" id="KQ980107">
    <property type="protein sequence ID" value="KYN17678.1"/>
    <property type="molecule type" value="Genomic_DNA"/>
</dbReference>
<feature type="binding site" evidence="21">
    <location>
        <position position="156"/>
    </location>
    <ligand>
        <name>Ca(2+)</name>
        <dbReference type="ChEBI" id="CHEBI:29108"/>
        <label>2</label>
    </ligand>
</feature>
<dbReference type="GO" id="GO:0005509">
    <property type="term" value="F:calcium ion binding"/>
    <property type="evidence" value="ECO:0007669"/>
    <property type="project" value="TreeGrafter"/>
</dbReference>
<feature type="binding site" evidence="21">
    <location>
        <position position="116"/>
    </location>
    <ligand>
        <name>Ca(2+)</name>
        <dbReference type="ChEBI" id="CHEBI:29108"/>
        <label>1</label>
    </ligand>
</feature>
<keyword evidence="22" id="KW-0333">Golgi apparatus</keyword>
<evidence type="ECO:0000256" key="21">
    <source>
        <dbReference type="PIRSR" id="PIRSR009400-2"/>
    </source>
</evidence>
<dbReference type="GO" id="GO:0007367">
    <property type="term" value="P:segment polarity determination"/>
    <property type="evidence" value="ECO:0007669"/>
    <property type="project" value="UniProtKB-KW"/>
</dbReference>
<accession>A0A195DXS7</accession>